<evidence type="ECO:0000313" key="2">
    <source>
        <dbReference type="Proteomes" id="UP000016933"/>
    </source>
</evidence>
<dbReference type="Proteomes" id="UP000016933">
    <property type="component" value="Unassembled WGS sequence"/>
</dbReference>
<sequence>MAEAITMLGAASSILQTVDFPCKLISHTRELNSANNDALSENIEIERLVRSLSKAGTNLAHAIPDASKRTTEQQDSTQITCLRRLDAKELLNKLQDQEAMLLTMAGRE</sequence>
<name>M2YJH5_DOTSN</name>
<dbReference type="HOGENOM" id="CLU_2196888_0_0_1"/>
<protein>
    <submittedName>
        <fullName evidence="1">Uncharacterized protein</fullName>
    </submittedName>
</protein>
<dbReference type="OrthoDB" id="5380902at2759"/>
<accession>M2YJH5</accession>
<evidence type="ECO:0000313" key="1">
    <source>
        <dbReference type="EMBL" id="EME39065.1"/>
    </source>
</evidence>
<reference evidence="2" key="1">
    <citation type="journal article" date="2012" name="PLoS Genet.">
        <title>The genomes of the fungal plant pathogens Cladosporium fulvum and Dothistroma septosporum reveal adaptation to different hosts and lifestyles but also signatures of common ancestry.</title>
        <authorList>
            <person name="de Wit P.J.G.M."/>
            <person name="van der Burgt A."/>
            <person name="Oekmen B."/>
            <person name="Stergiopoulos I."/>
            <person name="Abd-Elsalam K.A."/>
            <person name="Aerts A.L."/>
            <person name="Bahkali A.H."/>
            <person name="Beenen H.G."/>
            <person name="Chettri P."/>
            <person name="Cox M.P."/>
            <person name="Datema E."/>
            <person name="de Vries R.P."/>
            <person name="Dhillon B."/>
            <person name="Ganley A.R."/>
            <person name="Griffiths S.A."/>
            <person name="Guo Y."/>
            <person name="Hamelin R.C."/>
            <person name="Henrissat B."/>
            <person name="Kabir M.S."/>
            <person name="Jashni M.K."/>
            <person name="Kema G."/>
            <person name="Klaubauf S."/>
            <person name="Lapidus A."/>
            <person name="Levasseur A."/>
            <person name="Lindquist E."/>
            <person name="Mehrabi R."/>
            <person name="Ohm R.A."/>
            <person name="Owen T.J."/>
            <person name="Salamov A."/>
            <person name="Schwelm A."/>
            <person name="Schijlen E."/>
            <person name="Sun H."/>
            <person name="van den Burg H.A."/>
            <person name="van Ham R.C.H.J."/>
            <person name="Zhang S."/>
            <person name="Goodwin S.B."/>
            <person name="Grigoriev I.V."/>
            <person name="Collemare J."/>
            <person name="Bradshaw R.E."/>
        </authorList>
    </citation>
    <scope>NUCLEOTIDE SEQUENCE [LARGE SCALE GENOMIC DNA]</scope>
    <source>
        <strain evidence="2">NZE10 / CBS 128990</strain>
    </source>
</reference>
<keyword evidence="2" id="KW-1185">Reference proteome</keyword>
<reference evidence="1 2" key="2">
    <citation type="journal article" date="2012" name="PLoS Pathog.">
        <title>Diverse lifestyles and strategies of plant pathogenesis encoded in the genomes of eighteen Dothideomycetes fungi.</title>
        <authorList>
            <person name="Ohm R.A."/>
            <person name="Feau N."/>
            <person name="Henrissat B."/>
            <person name="Schoch C.L."/>
            <person name="Horwitz B.A."/>
            <person name="Barry K.W."/>
            <person name="Condon B.J."/>
            <person name="Copeland A.C."/>
            <person name="Dhillon B."/>
            <person name="Glaser F."/>
            <person name="Hesse C.N."/>
            <person name="Kosti I."/>
            <person name="LaButti K."/>
            <person name="Lindquist E.A."/>
            <person name="Lucas S."/>
            <person name="Salamov A.A."/>
            <person name="Bradshaw R.E."/>
            <person name="Ciuffetti L."/>
            <person name="Hamelin R.C."/>
            <person name="Kema G.H.J."/>
            <person name="Lawrence C."/>
            <person name="Scott J.A."/>
            <person name="Spatafora J.W."/>
            <person name="Turgeon B.G."/>
            <person name="de Wit P.J.G.M."/>
            <person name="Zhong S."/>
            <person name="Goodwin S.B."/>
            <person name="Grigoriev I.V."/>
        </authorList>
    </citation>
    <scope>NUCLEOTIDE SEQUENCE [LARGE SCALE GENOMIC DNA]</scope>
    <source>
        <strain evidence="2">NZE10 / CBS 128990</strain>
    </source>
</reference>
<proteinExistence type="predicted"/>
<dbReference type="AlphaFoldDB" id="M2YJH5"/>
<gene>
    <name evidence="1" type="ORF">DOTSEDRAFT_29245</name>
</gene>
<organism evidence="1 2">
    <name type="scientific">Dothistroma septosporum (strain NZE10 / CBS 128990)</name>
    <name type="common">Red band needle blight fungus</name>
    <name type="synonym">Mycosphaerella pini</name>
    <dbReference type="NCBI Taxonomy" id="675120"/>
    <lineage>
        <taxon>Eukaryota</taxon>
        <taxon>Fungi</taxon>
        <taxon>Dikarya</taxon>
        <taxon>Ascomycota</taxon>
        <taxon>Pezizomycotina</taxon>
        <taxon>Dothideomycetes</taxon>
        <taxon>Dothideomycetidae</taxon>
        <taxon>Mycosphaerellales</taxon>
        <taxon>Mycosphaerellaceae</taxon>
        <taxon>Dothistroma</taxon>
    </lineage>
</organism>
<dbReference type="EMBL" id="KB446546">
    <property type="protein sequence ID" value="EME39065.1"/>
    <property type="molecule type" value="Genomic_DNA"/>
</dbReference>